<comment type="similarity">
    <text evidence="6">Belongs to the peptidase M24A family.</text>
</comment>
<dbReference type="NCBIfam" id="TIGR00500">
    <property type="entry name" value="met_pdase_I"/>
    <property type="match status" value="1"/>
</dbReference>
<evidence type="ECO:0000256" key="1">
    <source>
        <dbReference type="ARBA" id="ARBA00002521"/>
    </source>
</evidence>
<comment type="function">
    <text evidence="1">Removes the N-terminal methionine from nascent proteins. The N-terminal methionine is often cleaved when the second residue in the primary sequence is small and uncharged (Met-Ala-, Cys, Gly, Pro, Ser, Thr, or Val). Requires deformylation of the N(alpha)-formylated initiator methionine before it can be hydrolyzed.</text>
</comment>
<dbReference type="InterPro" id="IPR002467">
    <property type="entry name" value="Pept_M24A_MAP1"/>
</dbReference>
<evidence type="ECO:0000256" key="5">
    <source>
        <dbReference type="ARBA" id="ARBA00022801"/>
    </source>
</evidence>
<dbReference type="GO" id="GO:0005829">
    <property type="term" value="C:cytosol"/>
    <property type="evidence" value="ECO:0007669"/>
    <property type="project" value="TreeGrafter"/>
</dbReference>
<accession>A0A2M7U360</accession>
<evidence type="ECO:0000259" key="7">
    <source>
        <dbReference type="Pfam" id="PF00557"/>
    </source>
</evidence>
<dbReference type="GO" id="GO:0046872">
    <property type="term" value="F:metal ion binding"/>
    <property type="evidence" value="ECO:0007669"/>
    <property type="project" value="UniProtKB-KW"/>
</dbReference>
<evidence type="ECO:0000313" key="9">
    <source>
        <dbReference type="Proteomes" id="UP000230027"/>
    </source>
</evidence>
<gene>
    <name evidence="8" type="primary">map</name>
    <name evidence="8" type="ORF">COY14_03495</name>
</gene>
<dbReference type="SUPFAM" id="SSF55920">
    <property type="entry name" value="Creatinase/aminopeptidase"/>
    <property type="match status" value="1"/>
</dbReference>
<dbReference type="GO" id="GO:0070006">
    <property type="term" value="F:metalloaminopeptidase activity"/>
    <property type="evidence" value="ECO:0007669"/>
    <property type="project" value="InterPro"/>
</dbReference>
<evidence type="ECO:0000313" key="8">
    <source>
        <dbReference type="EMBL" id="PIZ64866.1"/>
    </source>
</evidence>
<dbReference type="Proteomes" id="UP000230027">
    <property type="component" value="Unassembled WGS sequence"/>
</dbReference>
<protein>
    <recommendedName>
        <fullName evidence="6">Methionine aminopeptidase</fullName>
        <ecNumber evidence="6">3.4.11.18</ecNumber>
    </recommendedName>
</protein>
<dbReference type="AlphaFoldDB" id="A0A2M7U360"/>
<sequence>MINLKSKKQILDMKHGGKILREVADELEKKIKSGMTTLEIDVEAEKMILDRGATSSFKKVPGYSWTTCQPINEQAVHTIPSSQKLEDGDVYTLDIGVYYAGLHTDYATTFIVGEKKDDKVQSFLRKGESTLLSAIKKIKAGVRMGVVSQYIQNEIEGAGYFILKDLTGHGIGKELHEDPYVLNYLDRPIEKTKKFASGLTIAVEIIYSMGTEEIAYEPGRKWSIITKDRSLSACFERSIAVEDEETFILT</sequence>
<evidence type="ECO:0000256" key="6">
    <source>
        <dbReference type="RuleBase" id="RU003653"/>
    </source>
</evidence>
<dbReference type="InterPro" id="IPR036005">
    <property type="entry name" value="Creatinase/aminopeptidase-like"/>
</dbReference>
<dbReference type="InterPro" id="IPR001714">
    <property type="entry name" value="Pept_M24_MAP"/>
</dbReference>
<evidence type="ECO:0000256" key="4">
    <source>
        <dbReference type="ARBA" id="ARBA00022723"/>
    </source>
</evidence>
<dbReference type="PRINTS" id="PR00599">
    <property type="entry name" value="MAPEPTIDASE"/>
</dbReference>
<dbReference type="GO" id="GO:0004239">
    <property type="term" value="F:initiator methionyl aminopeptidase activity"/>
    <property type="evidence" value="ECO:0007669"/>
    <property type="project" value="UniProtKB-EC"/>
</dbReference>
<reference evidence="9" key="1">
    <citation type="submission" date="2017-09" db="EMBL/GenBank/DDBJ databases">
        <title>Depth-based differentiation of microbial function through sediment-hosted aquifers and enrichment of novel symbionts in the deep terrestrial subsurface.</title>
        <authorList>
            <person name="Probst A.J."/>
            <person name="Ladd B."/>
            <person name="Jarett J.K."/>
            <person name="Geller-Mcgrath D.E."/>
            <person name="Sieber C.M.K."/>
            <person name="Emerson J.B."/>
            <person name="Anantharaman K."/>
            <person name="Thomas B.C."/>
            <person name="Malmstrom R."/>
            <person name="Stieglmeier M."/>
            <person name="Klingl A."/>
            <person name="Woyke T."/>
            <person name="Ryan C.M."/>
            <person name="Banfield J.F."/>
        </authorList>
    </citation>
    <scope>NUCLEOTIDE SEQUENCE [LARGE SCALE GENOMIC DNA]</scope>
</reference>
<dbReference type="Pfam" id="PF00557">
    <property type="entry name" value="Peptidase_M24"/>
    <property type="match status" value="1"/>
</dbReference>
<feature type="domain" description="Peptidase M24" evidence="7">
    <location>
        <begin position="13"/>
        <end position="207"/>
    </location>
</feature>
<dbReference type="Gene3D" id="3.90.230.10">
    <property type="entry name" value="Creatinase/methionine aminopeptidase superfamily"/>
    <property type="match status" value="1"/>
</dbReference>
<name>A0A2M7U360_9BACT</name>
<keyword evidence="3 6" id="KW-0645">Protease</keyword>
<keyword evidence="5" id="KW-0378">Hydrolase</keyword>
<proteinExistence type="inferred from homology"/>
<dbReference type="EC" id="3.4.11.18" evidence="6"/>
<evidence type="ECO:0000256" key="3">
    <source>
        <dbReference type="ARBA" id="ARBA00022670"/>
    </source>
</evidence>
<keyword evidence="4 6" id="KW-0479">Metal-binding</keyword>
<organism evidence="8 9">
    <name type="scientific">Candidatus Roizmanbacteria bacterium CG_4_10_14_0_2_um_filter_36_9</name>
    <dbReference type="NCBI Taxonomy" id="1974823"/>
    <lineage>
        <taxon>Bacteria</taxon>
        <taxon>Candidatus Roizmaniibacteriota</taxon>
    </lineage>
</organism>
<dbReference type="GO" id="GO:0006508">
    <property type="term" value="P:proteolysis"/>
    <property type="evidence" value="ECO:0007669"/>
    <property type="project" value="UniProtKB-KW"/>
</dbReference>
<dbReference type="PANTHER" id="PTHR43330:SF27">
    <property type="entry name" value="METHIONINE AMINOPEPTIDASE"/>
    <property type="match status" value="1"/>
</dbReference>
<comment type="caution">
    <text evidence="8">The sequence shown here is derived from an EMBL/GenBank/DDBJ whole genome shotgun (WGS) entry which is preliminary data.</text>
</comment>
<comment type="catalytic activity">
    <reaction evidence="6">
        <text>Release of N-terminal amino acids, preferentially methionine, from peptides and arylamides.</text>
        <dbReference type="EC" id="3.4.11.18"/>
    </reaction>
</comment>
<evidence type="ECO:0000256" key="2">
    <source>
        <dbReference type="ARBA" id="ARBA00022438"/>
    </source>
</evidence>
<dbReference type="PANTHER" id="PTHR43330">
    <property type="entry name" value="METHIONINE AMINOPEPTIDASE"/>
    <property type="match status" value="1"/>
</dbReference>
<keyword evidence="2 6" id="KW-0031">Aminopeptidase</keyword>
<comment type="cofactor">
    <cofactor evidence="6">
        <name>Co(2+)</name>
        <dbReference type="ChEBI" id="CHEBI:48828"/>
    </cofactor>
    <cofactor evidence="6">
        <name>Zn(2+)</name>
        <dbReference type="ChEBI" id="CHEBI:29105"/>
    </cofactor>
    <cofactor evidence="6">
        <name>Mn(2+)</name>
        <dbReference type="ChEBI" id="CHEBI:29035"/>
    </cofactor>
    <cofactor evidence="6">
        <name>Fe(2+)</name>
        <dbReference type="ChEBI" id="CHEBI:29033"/>
    </cofactor>
    <text evidence="6">Binds 2 divalent metal cations per subunit. Has a high-affinity and a low affinity metal-binding site. The true nature of the physiological cofactor is under debate. The enzyme is active with cobalt, zinc, manganese or divalent iron ions.</text>
</comment>
<dbReference type="EMBL" id="PFOD01000068">
    <property type="protein sequence ID" value="PIZ64866.1"/>
    <property type="molecule type" value="Genomic_DNA"/>
</dbReference>
<dbReference type="InterPro" id="IPR000994">
    <property type="entry name" value="Pept_M24"/>
</dbReference>